<dbReference type="Gene3D" id="3.30.1380.10">
    <property type="match status" value="1"/>
</dbReference>
<proteinExistence type="predicted"/>
<dbReference type="EMBL" id="MT141543">
    <property type="protein sequence ID" value="QJA65709.1"/>
    <property type="molecule type" value="Genomic_DNA"/>
</dbReference>
<dbReference type="Pfam" id="PF08291">
    <property type="entry name" value="Peptidase_M15_3"/>
    <property type="match status" value="1"/>
</dbReference>
<evidence type="ECO:0000259" key="1">
    <source>
        <dbReference type="Pfam" id="PF08291"/>
    </source>
</evidence>
<accession>A0A6M3J6L6</accession>
<evidence type="ECO:0000313" key="2">
    <source>
        <dbReference type="EMBL" id="QJA65709.1"/>
    </source>
</evidence>
<dbReference type="AlphaFoldDB" id="A0A6M3J6L6"/>
<protein>
    <submittedName>
        <fullName evidence="2">Putative peptidase</fullName>
    </submittedName>
</protein>
<organism evidence="2">
    <name type="scientific">viral metagenome</name>
    <dbReference type="NCBI Taxonomy" id="1070528"/>
    <lineage>
        <taxon>unclassified sequences</taxon>
        <taxon>metagenomes</taxon>
        <taxon>organismal metagenomes</taxon>
    </lineage>
</organism>
<gene>
    <name evidence="2" type="ORF">MM415B00381_0022</name>
</gene>
<feature type="domain" description="Peptidase M15A C-terminal" evidence="1">
    <location>
        <begin position="7"/>
        <end position="107"/>
    </location>
</feature>
<dbReference type="InterPro" id="IPR013230">
    <property type="entry name" value="Peptidase_M15A_C"/>
</dbReference>
<dbReference type="SUPFAM" id="SSF55166">
    <property type="entry name" value="Hedgehog/DD-peptidase"/>
    <property type="match status" value="1"/>
</dbReference>
<name>A0A6M3J6L6_9ZZZZ</name>
<sequence length="121" mass="14018">MTEWTFKHFKREEFACHCLCGYDDIDLTLVQHLENMRTSIGMPFEIVSGCRCERHNKNIGGEKNSAHTRGKATDIRMAGSTFRYVFLTMALRIFKRIGVYKSFCHVDVDETLPQPVIWVGK</sequence>
<reference evidence="2" key="1">
    <citation type="submission" date="2020-03" db="EMBL/GenBank/DDBJ databases">
        <title>The deep terrestrial virosphere.</title>
        <authorList>
            <person name="Holmfeldt K."/>
            <person name="Nilsson E."/>
            <person name="Simone D."/>
            <person name="Lopez-Fernandez M."/>
            <person name="Wu X."/>
            <person name="de Brujin I."/>
            <person name="Lundin D."/>
            <person name="Andersson A."/>
            <person name="Bertilsson S."/>
            <person name="Dopson M."/>
        </authorList>
    </citation>
    <scope>NUCLEOTIDE SEQUENCE</scope>
    <source>
        <strain evidence="2">MM415B00381</strain>
    </source>
</reference>
<dbReference type="InterPro" id="IPR009045">
    <property type="entry name" value="Zn_M74/Hedgehog-like"/>
</dbReference>